<evidence type="ECO:0000256" key="3">
    <source>
        <dbReference type="ARBA" id="ARBA00022588"/>
    </source>
</evidence>
<dbReference type="GeneTree" id="ENSGT00940000176854"/>
<dbReference type="GO" id="GO:0042981">
    <property type="term" value="P:regulation of apoptotic process"/>
    <property type="evidence" value="ECO:0007669"/>
    <property type="project" value="InterPro"/>
</dbReference>
<reference evidence="7" key="2">
    <citation type="submission" date="2025-09" db="UniProtKB">
        <authorList>
            <consortium name="Ensembl"/>
        </authorList>
    </citation>
    <scope>IDENTIFICATION</scope>
</reference>
<dbReference type="Pfam" id="PF13553">
    <property type="entry name" value="FIIND"/>
    <property type="match status" value="1"/>
</dbReference>
<keyword evidence="5" id="KW-0395">Inflammatory response</keyword>
<dbReference type="InterPro" id="IPR011029">
    <property type="entry name" value="DEATH-like_dom_sf"/>
</dbReference>
<evidence type="ECO:0000256" key="1">
    <source>
        <dbReference type="ARBA" id="ARBA00004514"/>
    </source>
</evidence>
<organism evidence="7 8">
    <name type="scientific">Cyprinodon variegatus</name>
    <name type="common">Sheepshead minnow</name>
    <dbReference type="NCBI Taxonomy" id="28743"/>
    <lineage>
        <taxon>Eukaryota</taxon>
        <taxon>Metazoa</taxon>
        <taxon>Chordata</taxon>
        <taxon>Craniata</taxon>
        <taxon>Vertebrata</taxon>
        <taxon>Euteleostomi</taxon>
        <taxon>Actinopterygii</taxon>
        <taxon>Neopterygii</taxon>
        <taxon>Teleostei</taxon>
        <taxon>Neoteleostei</taxon>
        <taxon>Acanthomorphata</taxon>
        <taxon>Ovalentaria</taxon>
        <taxon>Atherinomorphae</taxon>
        <taxon>Cyprinodontiformes</taxon>
        <taxon>Cyprinodontidae</taxon>
        <taxon>Cyprinodon</taxon>
    </lineage>
</organism>
<dbReference type="SUPFAM" id="SSF47986">
    <property type="entry name" value="DEATH domain"/>
    <property type="match status" value="1"/>
</dbReference>
<evidence type="ECO:0000259" key="6">
    <source>
        <dbReference type="PROSITE" id="PS50209"/>
    </source>
</evidence>
<keyword evidence="3" id="KW-0399">Innate immunity</keyword>
<dbReference type="PANTHER" id="PTHR46985:SF2">
    <property type="entry name" value="APOPTOSIS-ASSOCIATED SPECK-LIKE PROTEIN CONTAINING A CARD"/>
    <property type="match status" value="1"/>
</dbReference>
<dbReference type="PROSITE" id="PS50209">
    <property type="entry name" value="CARD"/>
    <property type="match status" value="1"/>
</dbReference>
<comment type="subcellular location">
    <subcellularLocation>
        <location evidence="1">Cytoplasm</location>
        <location evidence="1">Cytosol</location>
    </subcellularLocation>
</comment>
<dbReference type="STRING" id="28743.ENSCVAP00000016572"/>
<dbReference type="Ensembl" id="ENSCVAT00000031964.1">
    <property type="protein sequence ID" value="ENSCVAP00000016572.1"/>
    <property type="gene ID" value="ENSCVAG00000019549.1"/>
</dbReference>
<evidence type="ECO:0000256" key="4">
    <source>
        <dbReference type="ARBA" id="ARBA00022859"/>
    </source>
</evidence>
<dbReference type="Proteomes" id="UP000265020">
    <property type="component" value="Unassembled WGS sequence"/>
</dbReference>
<accession>A0A3Q2DCP8</accession>
<keyword evidence="4" id="KW-0391">Immunity</keyword>
<dbReference type="OMA" id="YYILHET"/>
<dbReference type="InterPro" id="IPR025307">
    <property type="entry name" value="FIIND_dom"/>
</dbReference>
<dbReference type="Gene3D" id="1.10.533.10">
    <property type="entry name" value="Death Domain, Fas"/>
    <property type="match status" value="1"/>
</dbReference>
<name>A0A3Q2DCP8_CYPVA</name>
<keyword evidence="8" id="KW-1185">Reference proteome</keyword>
<feature type="domain" description="CARD" evidence="6">
    <location>
        <begin position="132"/>
        <end position="223"/>
    </location>
</feature>
<evidence type="ECO:0000256" key="2">
    <source>
        <dbReference type="ARBA" id="ARBA00022490"/>
    </source>
</evidence>
<dbReference type="PANTHER" id="PTHR46985">
    <property type="entry name" value="NACHT, LRR AND PYD DOMAINS-CONTAINING PROTEIN 1"/>
    <property type="match status" value="1"/>
</dbReference>
<evidence type="ECO:0000256" key="5">
    <source>
        <dbReference type="ARBA" id="ARBA00023198"/>
    </source>
</evidence>
<dbReference type="GO" id="GO:0006954">
    <property type="term" value="P:inflammatory response"/>
    <property type="evidence" value="ECO:0007669"/>
    <property type="project" value="UniProtKB-KW"/>
</dbReference>
<sequence>MSNINEPQYYILHETVENFTLCEREKIPSCLSHSCPSLSQEPPADISNFPRSPSLPTMKLQGSFKEFTPDFTDDEGDGIYWFRCSSPGLYQCRESGLVFDMRGEGDVSYRIVPWDRRLLSQHVRRSYGPTRQNLSPKELLEEIRSSFIDRISESVLKKLQDKMLEKKVLNDSEREDVEAGRTKRDKARVLVDTVRNKGDAASSEMIRSLCVLDPYLSGDLKLM</sequence>
<evidence type="ECO:0000313" key="7">
    <source>
        <dbReference type="Ensembl" id="ENSCVAP00000016572.1"/>
    </source>
</evidence>
<dbReference type="AlphaFoldDB" id="A0A3Q2DCP8"/>
<proteinExistence type="predicted"/>
<reference evidence="7" key="1">
    <citation type="submission" date="2025-08" db="UniProtKB">
        <authorList>
            <consortium name="Ensembl"/>
        </authorList>
    </citation>
    <scope>IDENTIFICATION</scope>
</reference>
<keyword evidence="2" id="KW-0963">Cytoplasm</keyword>
<dbReference type="InterPro" id="IPR001315">
    <property type="entry name" value="CARD"/>
</dbReference>
<dbReference type="GO" id="GO:0045087">
    <property type="term" value="P:innate immune response"/>
    <property type="evidence" value="ECO:0007669"/>
    <property type="project" value="UniProtKB-KW"/>
</dbReference>
<dbReference type="InterPro" id="IPR051249">
    <property type="entry name" value="NLRP_Inflammasome"/>
</dbReference>
<protein>
    <submittedName>
        <fullName evidence="7">Caspase recruitment domain-containing protein 8-like</fullName>
    </submittedName>
</protein>
<dbReference type="Pfam" id="PF00619">
    <property type="entry name" value="CARD"/>
    <property type="match status" value="1"/>
</dbReference>
<dbReference type="GO" id="GO:0005829">
    <property type="term" value="C:cytosol"/>
    <property type="evidence" value="ECO:0007669"/>
    <property type="project" value="UniProtKB-SubCell"/>
</dbReference>
<evidence type="ECO:0000313" key="8">
    <source>
        <dbReference type="Proteomes" id="UP000265020"/>
    </source>
</evidence>